<comment type="function">
    <text evidence="2 12">Activation of anaerobic ribonucleoside-triphosphate reductase under anaerobic conditions by generation of an organic free radical, using S-adenosylmethionine and reduced flavodoxin as cosubstrates to produce 5'-deoxy-adenosine.</text>
</comment>
<reference evidence="13" key="2">
    <citation type="submission" date="2021-04" db="EMBL/GenBank/DDBJ databases">
        <authorList>
            <person name="Dong X."/>
        </authorList>
    </citation>
    <scope>NUCLEOTIDE SEQUENCE</scope>
    <source>
        <strain evidence="13">ZWT</strain>
    </source>
</reference>
<comment type="cofactor">
    <cofactor evidence="1">
        <name>[4Fe-4S] cluster</name>
        <dbReference type="ChEBI" id="CHEBI:49883"/>
    </cofactor>
</comment>
<dbReference type="GO" id="GO:0046872">
    <property type="term" value="F:metal ion binding"/>
    <property type="evidence" value="ECO:0007669"/>
    <property type="project" value="UniProtKB-KW"/>
</dbReference>
<proteinExistence type="inferred from homology"/>
<comment type="catalytic activity">
    <reaction evidence="11">
        <text>glycyl-[protein] + reduced [flavodoxin] + S-adenosyl-L-methionine = glycin-2-yl radical-[protein] + semiquinone [flavodoxin] + 5'-deoxyadenosine + L-methionine + H(+)</text>
        <dbReference type="Rhea" id="RHEA:61976"/>
        <dbReference type="Rhea" id="RHEA-COMP:10622"/>
        <dbReference type="Rhea" id="RHEA-COMP:14480"/>
        <dbReference type="Rhea" id="RHEA-COMP:15993"/>
        <dbReference type="Rhea" id="RHEA-COMP:15994"/>
        <dbReference type="ChEBI" id="CHEBI:15378"/>
        <dbReference type="ChEBI" id="CHEBI:17319"/>
        <dbReference type="ChEBI" id="CHEBI:29947"/>
        <dbReference type="ChEBI" id="CHEBI:32722"/>
        <dbReference type="ChEBI" id="CHEBI:57618"/>
        <dbReference type="ChEBI" id="CHEBI:57844"/>
        <dbReference type="ChEBI" id="CHEBI:59789"/>
        <dbReference type="ChEBI" id="CHEBI:140311"/>
    </reaction>
</comment>
<evidence type="ECO:0000256" key="10">
    <source>
        <dbReference type="ARBA" id="ARBA00023014"/>
    </source>
</evidence>
<keyword evidence="10" id="KW-0411">Iron-sulfur</keyword>
<evidence type="ECO:0000256" key="5">
    <source>
        <dbReference type="ARBA" id="ARBA00022485"/>
    </source>
</evidence>
<dbReference type="EMBL" id="JAGSOJ010000002">
    <property type="protein sequence ID" value="MCM1989902.1"/>
    <property type="molecule type" value="Genomic_DNA"/>
</dbReference>
<evidence type="ECO:0000256" key="7">
    <source>
        <dbReference type="ARBA" id="ARBA00022723"/>
    </source>
</evidence>
<dbReference type="InterPro" id="IPR001989">
    <property type="entry name" value="Radical_activat_CS"/>
</dbReference>
<dbReference type="Gene3D" id="3.20.20.70">
    <property type="entry name" value="Aldolase class I"/>
    <property type="match status" value="1"/>
</dbReference>
<evidence type="ECO:0000256" key="4">
    <source>
        <dbReference type="ARBA" id="ARBA00014281"/>
    </source>
</evidence>
<comment type="caution">
    <text evidence="13">The sequence shown here is derived from an EMBL/GenBank/DDBJ whole genome shotgun (WGS) entry which is preliminary data.</text>
</comment>
<dbReference type="EC" id="1.97.1.-" evidence="12"/>
<evidence type="ECO:0000256" key="1">
    <source>
        <dbReference type="ARBA" id="ARBA00001966"/>
    </source>
</evidence>
<keyword evidence="14" id="KW-1185">Reference proteome</keyword>
<dbReference type="PANTHER" id="PTHR30352">
    <property type="entry name" value="PYRUVATE FORMATE-LYASE-ACTIVATING ENZYME"/>
    <property type="match status" value="1"/>
</dbReference>
<sequence length="172" mass="19835">MGCLKEKIKVAGFLENSLVNGDGIRSVLFVSGCTHNCEECHNKAMQSREYGELVGLDNVYERIMRNYPLINGVTFSGGEPFENSDALYKLARKIKNNSDMNIWCYTGYKYEELMNSDKSEWKELLKSIDVLIDGKFIREFKDESLRYRGSKNQRIINVQKSIVSNRIIKLDI</sequence>
<dbReference type="NCBIfam" id="TIGR02491">
    <property type="entry name" value="NrdG"/>
    <property type="match status" value="1"/>
</dbReference>
<evidence type="ECO:0000256" key="9">
    <source>
        <dbReference type="ARBA" id="ARBA00023004"/>
    </source>
</evidence>
<reference evidence="13" key="1">
    <citation type="journal article" date="2021" name="mSystems">
        <title>Bacteria and Archaea Synergistically Convert Glycine Betaine to Biogenic Methane in the Formosa Cold Seep of the South China Sea.</title>
        <authorList>
            <person name="Li L."/>
            <person name="Zhang W."/>
            <person name="Zhang S."/>
            <person name="Song L."/>
            <person name="Sun Q."/>
            <person name="Zhang H."/>
            <person name="Xiang H."/>
            <person name="Dong X."/>
        </authorList>
    </citation>
    <scope>NUCLEOTIDE SEQUENCE</scope>
    <source>
        <strain evidence="13">ZWT</strain>
    </source>
</reference>
<dbReference type="GO" id="GO:0043365">
    <property type="term" value="F:[formate-C-acetyltransferase]-activating enzyme activity"/>
    <property type="evidence" value="ECO:0007669"/>
    <property type="project" value="InterPro"/>
</dbReference>
<evidence type="ECO:0000256" key="3">
    <source>
        <dbReference type="ARBA" id="ARBA00009777"/>
    </source>
</evidence>
<evidence type="ECO:0000256" key="6">
    <source>
        <dbReference type="ARBA" id="ARBA00022691"/>
    </source>
</evidence>
<dbReference type="InterPro" id="IPR012837">
    <property type="entry name" value="NrdG"/>
</dbReference>
<dbReference type="PANTHER" id="PTHR30352:SF2">
    <property type="entry name" value="ANAEROBIC RIBONUCLEOSIDE-TRIPHOSPHATE REDUCTASE-ACTIVATING PROTEIN"/>
    <property type="match status" value="1"/>
</dbReference>
<dbReference type="InterPro" id="IPR058240">
    <property type="entry name" value="rSAM_sf"/>
</dbReference>
<dbReference type="PIRSF" id="PIRSF000368">
    <property type="entry name" value="NrdG"/>
    <property type="match status" value="1"/>
</dbReference>
<dbReference type="InterPro" id="IPR007197">
    <property type="entry name" value="rSAM"/>
</dbReference>
<keyword evidence="6" id="KW-0949">S-adenosyl-L-methionine</keyword>
<organism evidence="13 14">
    <name type="scientific">Oceanirhabdus seepicola</name>
    <dbReference type="NCBI Taxonomy" id="2828781"/>
    <lineage>
        <taxon>Bacteria</taxon>
        <taxon>Bacillati</taxon>
        <taxon>Bacillota</taxon>
        <taxon>Clostridia</taxon>
        <taxon>Eubacteriales</taxon>
        <taxon>Clostridiaceae</taxon>
        <taxon>Oceanirhabdus</taxon>
    </lineage>
</organism>
<keyword evidence="9" id="KW-0408">Iron</keyword>
<dbReference type="Pfam" id="PF13353">
    <property type="entry name" value="Fer4_12"/>
    <property type="match status" value="1"/>
</dbReference>
<dbReference type="PROSITE" id="PS01087">
    <property type="entry name" value="RADICAL_ACTIVATING"/>
    <property type="match status" value="1"/>
</dbReference>
<dbReference type="InterPro" id="IPR013785">
    <property type="entry name" value="Aldolase_TIM"/>
</dbReference>
<dbReference type="RefSeq" id="WP_250858927.1">
    <property type="nucleotide sequence ID" value="NZ_JAGSOJ010000002.1"/>
</dbReference>
<keyword evidence="7" id="KW-0479">Metal-binding</keyword>
<dbReference type="GO" id="GO:0051539">
    <property type="term" value="F:4 iron, 4 sulfur cluster binding"/>
    <property type="evidence" value="ECO:0007669"/>
    <property type="project" value="UniProtKB-KW"/>
</dbReference>
<dbReference type="SFLD" id="SFLDG01066">
    <property type="entry name" value="organic_radical-activating_enz"/>
    <property type="match status" value="1"/>
</dbReference>
<comment type="similarity">
    <text evidence="3 12">Belongs to the organic radical-activating enzymes family.</text>
</comment>
<dbReference type="SUPFAM" id="SSF102114">
    <property type="entry name" value="Radical SAM enzymes"/>
    <property type="match status" value="1"/>
</dbReference>
<evidence type="ECO:0000256" key="12">
    <source>
        <dbReference type="PIRNR" id="PIRNR000368"/>
    </source>
</evidence>
<evidence type="ECO:0000313" key="14">
    <source>
        <dbReference type="Proteomes" id="UP001056429"/>
    </source>
</evidence>
<evidence type="ECO:0000256" key="2">
    <source>
        <dbReference type="ARBA" id="ARBA00003852"/>
    </source>
</evidence>
<protein>
    <recommendedName>
        <fullName evidence="4 12">Anaerobic ribonucleoside-triphosphate reductase-activating protein</fullName>
        <ecNumber evidence="12">1.97.1.-</ecNumber>
    </recommendedName>
</protein>
<accession>A0A9J6P113</accession>
<evidence type="ECO:0000256" key="8">
    <source>
        <dbReference type="ARBA" id="ARBA00023002"/>
    </source>
</evidence>
<dbReference type="GO" id="GO:0004748">
    <property type="term" value="F:ribonucleoside-diphosphate reductase activity, thioredoxin disulfide as acceptor"/>
    <property type="evidence" value="ECO:0007669"/>
    <property type="project" value="TreeGrafter"/>
</dbReference>
<dbReference type="InterPro" id="IPR034457">
    <property type="entry name" value="Organic_radical-activating"/>
</dbReference>
<evidence type="ECO:0000313" key="13">
    <source>
        <dbReference type="EMBL" id="MCM1989902.1"/>
    </source>
</evidence>
<dbReference type="SFLD" id="SFLDF00299">
    <property type="entry name" value="anaerobic_ribonucleoside-triph"/>
    <property type="match status" value="1"/>
</dbReference>
<dbReference type="SFLD" id="SFLDG01063">
    <property type="entry name" value="activating_enzymes__group_1"/>
    <property type="match status" value="1"/>
</dbReference>
<keyword evidence="5" id="KW-0004">4Fe-4S</keyword>
<name>A0A9J6P113_9CLOT</name>
<gene>
    <name evidence="13" type="primary">nrdG</name>
    <name evidence="13" type="ORF">KDK92_09130</name>
</gene>
<dbReference type="Proteomes" id="UP001056429">
    <property type="component" value="Unassembled WGS sequence"/>
</dbReference>
<keyword evidence="8 12" id="KW-0560">Oxidoreductase</keyword>
<dbReference type="SFLD" id="SFLDS00029">
    <property type="entry name" value="Radical_SAM"/>
    <property type="match status" value="1"/>
</dbReference>
<dbReference type="AlphaFoldDB" id="A0A9J6P113"/>
<evidence type="ECO:0000256" key="11">
    <source>
        <dbReference type="ARBA" id="ARBA00047365"/>
    </source>
</evidence>